<sequence>MMVLSRGAAEVPPMPSHLQLEVTSACNLRCRMCLVRYRPPVNKIEGAMSPELFRRILDAVPGLRRLTLQGLGEPLLHPHLIQMLTEAKRRGIETGFNTNATLLTARRSAELVGLGVDWVHVSLDGATAGTYEAIREGGRFDAVAANLRGLWQAKRAAGARLPWTRVVFVAMRRNLGELPGVVRLLAGWGVDELRVQNLAHTFEDADGGYAEIRAFTEAESLWNGEDRSRAAEVFAETETVAAEHGVRVRLPGLDERPARRRPGEPGCSWPWEAAYVTSEGVVQPCCMVMGDDRITLGDLRSQSLEEIWAGGPYREFRRRLMGDDPPEVCRGCALYRGTF</sequence>
<dbReference type="Pfam" id="PF04055">
    <property type="entry name" value="Radical_SAM"/>
    <property type="match status" value="1"/>
</dbReference>
<dbReference type="CDD" id="cd21109">
    <property type="entry name" value="SPASM"/>
    <property type="match status" value="1"/>
</dbReference>
<keyword evidence="2" id="KW-0004">4Fe-4S</keyword>
<evidence type="ECO:0000256" key="3">
    <source>
        <dbReference type="ARBA" id="ARBA00022691"/>
    </source>
</evidence>
<gene>
    <name evidence="9" type="ORF">GCM10010140_67830</name>
</gene>
<keyword evidence="5" id="KW-0560">Oxidoreductase</keyword>
<evidence type="ECO:0000256" key="6">
    <source>
        <dbReference type="ARBA" id="ARBA00023004"/>
    </source>
</evidence>
<keyword evidence="6" id="KW-0408">Iron</keyword>
<evidence type="ECO:0000256" key="4">
    <source>
        <dbReference type="ARBA" id="ARBA00022723"/>
    </source>
</evidence>
<dbReference type="SFLD" id="SFLDG01387">
    <property type="entry name" value="BtrN-like_SPASM_domain_contain"/>
    <property type="match status" value="1"/>
</dbReference>
<dbReference type="PROSITE" id="PS01305">
    <property type="entry name" value="MOAA_NIFB_PQQE"/>
    <property type="match status" value="1"/>
</dbReference>
<dbReference type="InterPro" id="IPR013785">
    <property type="entry name" value="Aldolase_TIM"/>
</dbReference>
<evidence type="ECO:0000313" key="9">
    <source>
        <dbReference type="EMBL" id="GGQ28042.1"/>
    </source>
</evidence>
<dbReference type="Proteomes" id="UP000611554">
    <property type="component" value="Unassembled WGS sequence"/>
</dbReference>
<keyword evidence="7" id="KW-0411">Iron-sulfur</keyword>
<dbReference type="InterPro" id="IPR007197">
    <property type="entry name" value="rSAM"/>
</dbReference>
<reference evidence="10" key="1">
    <citation type="journal article" date="2019" name="Int. J. Syst. Evol. Microbiol.">
        <title>The Global Catalogue of Microorganisms (GCM) 10K type strain sequencing project: providing services to taxonomists for standard genome sequencing and annotation.</title>
        <authorList>
            <consortium name="The Broad Institute Genomics Platform"/>
            <consortium name="The Broad Institute Genome Sequencing Center for Infectious Disease"/>
            <person name="Wu L."/>
            <person name="Ma J."/>
        </authorList>
    </citation>
    <scope>NUCLEOTIDE SEQUENCE [LARGE SCALE GENOMIC DNA]</scope>
    <source>
        <strain evidence="10">JCM 3115</strain>
    </source>
</reference>
<dbReference type="Gene3D" id="3.20.20.70">
    <property type="entry name" value="Aldolase class I"/>
    <property type="match status" value="1"/>
</dbReference>
<dbReference type="CDD" id="cd01335">
    <property type="entry name" value="Radical_SAM"/>
    <property type="match status" value="1"/>
</dbReference>
<dbReference type="InterPro" id="IPR034391">
    <property type="entry name" value="AdoMet-like_SPASM_containing"/>
</dbReference>
<dbReference type="InterPro" id="IPR050377">
    <property type="entry name" value="Radical_SAM_PqqE_MftC-like"/>
</dbReference>
<evidence type="ECO:0000256" key="7">
    <source>
        <dbReference type="ARBA" id="ARBA00023014"/>
    </source>
</evidence>
<comment type="cofactor">
    <cofactor evidence="1">
        <name>[4Fe-4S] cluster</name>
        <dbReference type="ChEBI" id="CHEBI:49883"/>
    </cofactor>
</comment>
<dbReference type="InterPro" id="IPR058240">
    <property type="entry name" value="rSAM_sf"/>
</dbReference>
<dbReference type="PANTHER" id="PTHR11228:SF7">
    <property type="entry name" value="PQQA PEPTIDE CYCLASE"/>
    <property type="match status" value="1"/>
</dbReference>
<keyword evidence="4" id="KW-0479">Metal-binding</keyword>
<evidence type="ECO:0000256" key="2">
    <source>
        <dbReference type="ARBA" id="ARBA00022485"/>
    </source>
</evidence>
<dbReference type="Pfam" id="PF13186">
    <property type="entry name" value="SPASM"/>
    <property type="match status" value="1"/>
</dbReference>
<accession>A0ABQ2RIT3</accession>
<evidence type="ECO:0000313" key="10">
    <source>
        <dbReference type="Proteomes" id="UP000611554"/>
    </source>
</evidence>
<proteinExistence type="predicted"/>
<feature type="domain" description="Radical SAM core" evidence="8">
    <location>
        <begin position="12"/>
        <end position="247"/>
    </location>
</feature>
<comment type="caution">
    <text evidence="9">The sequence shown here is derived from an EMBL/GenBank/DDBJ whole genome shotgun (WGS) entry which is preliminary data.</text>
</comment>
<dbReference type="InterPro" id="IPR000385">
    <property type="entry name" value="MoaA_NifB_PqqE_Fe-S-bd_CS"/>
</dbReference>
<dbReference type="EMBL" id="BMQJ01000024">
    <property type="protein sequence ID" value="GGQ28042.1"/>
    <property type="molecule type" value="Genomic_DNA"/>
</dbReference>
<dbReference type="PROSITE" id="PS51918">
    <property type="entry name" value="RADICAL_SAM"/>
    <property type="match status" value="1"/>
</dbReference>
<dbReference type="SUPFAM" id="SSF102114">
    <property type="entry name" value="Radical SAM enzymes"/>
    <property type="match status" value="1"/>
</dbReference>
<organism evidence="9 10">
    <name type="scientific">Streptosporangium pseudovulgare</name>
    <dbReference type="NCBI Taxonomy" id="35765"/>
    <lineage>
        <taxon>Bacteria</taxon>
        <taxon>Bacillati</taxon>
        <taxon>Actinomycetota</taxon>
        <taxon>Actinomycetes</taxon>
        <taxon>Streptosporangiales</taxon>
        <taxon>Streptosporangiaceae</taxon>
        <taxon>Streptosporangium</taxon>
    </lineage>
</organism>
<evidence type="ECO:0000259" key="8">
    <source>
        <dbReference type="PROSITE" id="PS51918"/>
    </source>
</evidence>
<dbReference type="SFLD" id="SFLDG01067">
    <property type="entry name" value="SPASM/twitch_domain_containing"/>
    <property type="match status" value="1"/>
</dbReference>
<keyword evidence="10" id="KW-1185">Reference proteome</keyword>
<protein>
    <submittedName>
        <fullName evidence="9">Radical SAM protein</fullName>
    </submittedName>
</protein>
<keyword evidence="3" id="KW-0949">S-adenosyl-L-methionine</keyword>
<dbReference type="InterPro" id="IPR023885">
    <property type="entry name" value="4Fe4S-binding_SPASM_dom"/>
</dbReference>
<evidence type="ECO:0000256" key="5">
    <source>
        <dbReference type="ARBA" id="ARBA00023002"/>
    </source>
</evidence>
<evidence type="ECO:0000256" key="1">
    <source>
        <dbReference type="ARBA" id="ARBA00001966"/>
    </source>
</evidence>
<name>A0ABQ2RIT3_9ACTN</name>
<dbReference type="SFLD" id="SFLDS00029">
    <property type="entry name" value="Radical_SAM"/>
    <property type="match status" value="1"/>
</dbReference>
<dbReference type="PANTHER" id="PTHR11228">
    <property type="entry name" value="RADICAL SAM DOMAIN PROTEIN"/>
    <property type="match status" value="1"/>
</dbReference>